<keyword evidence="3" id="KW-1185">Reference proteome</keyword>
<sequence length="99" mass="10635">MADNRRDGPSFRDPPLTGAEVWLIGTLAELHAITAALGDAGAVAYQAPRKAMHGSDAGRYRQYVRLNIASAAPRQRTHARPDDSGGVLIDLDAARRRTA</sequence>
<dbReference type="Proteomes" id="UP000482800">
    <property type="component" value="Unassembled WGS sequence"/>
</dbReference>
<dbReference type="EMBL" id="BLPF01000001">
    <property type="protein sequence ID" value="GFJ79807.1"/>
    <property type="molecule type" value="Genomic_DNA"/>
</dbReference>
<evidence type="ECO:0000313" key="2">
    <source>
        <dbReference type="EMBL" id="GFJ79807.1"/>
    </source>
</evidence>
<organism evidence="2 3">
    <name type="scientific">Phytohabitans houttuyneae</name>
    <dbReference type="NCBI Taxonomy" id="1076126"/>
    <lineage>
        <taxon>Bacteria</taxon>
        <taxon>Bacillati</taxon>
        <taxon>Actinomycetota</taxon>
        <taxon>Actinomycetes</taxon>
        <taxon>Micromonosporales</taxon>
        <taxon>Micromonosporaceae</taxon>
    </lineage>
</organism>
<evidence type="ECO:0000256" key="1">
    <source>
        <dbReference type="SAM" id="MobiDB-lite"/>
    </source>
</evidence>
<feature type="region of interest" description="Disordered" evidence="1">
    <location>
        <begin position="71"/>
        <end position="99"/>
    </location>
</feature>
<comment type="caution">
    <text evidence="2">The sequence shown here is derived from an EMBL/GenBank/DDBJ whole genome shotgun (WGS) entry which is preliminary data.</text>
</comment>
<dbReference type="AlphaFoldDB" id="A0A6V8KDP3"/>
<accession>A0A6V8KDP3</accession>
<reference evidence="2 3" key="2">
    <citation type="submission" date="2020-03" db="EMBL/GenBank/DDBJ databases">
        <authorList>
            <person name="Ichikawa N."/>
            <person name="Kimura A."/>
            <person name="Kitahashi Y."/>
            <person name="Uohara A."/>
        </authorList>
    </citation>
    <scope>NUCLEOTIDE SEQUENCE [LARGE SCALE GENOMIC DNA]</scope>
    <source>
        <strain evidence="2 3">NBRC 108639</strain>
    </source>
</reference>
<protein>
    <submittedName>
        <fullName evidence="2">Uncharacterized protein</fullName>
    </submittedName>
</protein>
<evidence type="ECO:0000313" key="3">
    <source>
        <dbReference type="Proteomes" id="UP000482800"/>
    </source>
</evidence>
<reference evidence="2 3" key="1">
    <citation type="submission" date="2020-03" db="EMBL/GenBank/DDBJ databases">
        <title>Whole genome shotgun sequence of Phytohabitans houttuyneae NBRC 108639.</title>
        <authorList>
            <person name="Komaki H."/>
            <person name="Tamura T."/>
        </authorList>
    </citation>
    <scope>NUCLEOTIDE SEQUENCE [LARGE SCALE GENOMIC DNA]</scope>
    <source>
        <strain evidence="2 3">NBRC 108639</strain>
    </source>
</reference>
<name>A0A6V8KDP3_9ACTN</name>
<proteinExistence type="predicted"/>
<gene>
    <name evidence="2" type="ORF">Phou_039870</name>
</gene>